<feature type="transmembrane region" description="Helical" evidence="1">
    <location>
        <begin position="97"/>
        <end position="119"/>
    </location>
</feature>
<proteinExistence type="predicted"/>
<keyword evidence="1" id="KW-1133">Transmembrane helix</keyword>
<dbReference type="EMBL" id="JAEDXU010000010">
    <property type="protein sequence ID" value="MBP1047847.1"/>
    <property type="molecule type" value="Genomic_DNA"/>
</dbReference>
<evidence type="ECO:0000313" key="2">
    <source>
        <dbReference type="EMBL" id="MBP1047847.1"/>
    </source>
</evidence>
<evidence type="ECO:0008006" key="4">
    <source>
        <dbReference type="Google" id="ProtNLM"/>
    </source>
</evidence>
<organism evidence="2 3">
    <name type="scientific">Enterococcus larvae</name>
    <dbReference type="NCBI Taxonomy" id="2794352"/>
    <lineage>
        <taxon>Bacteria</taxon>
        <taxon>Bacillati</taxon>
        <taxon>Bacillota</taxon>
        <taxon>Bacilli</taxon>
        <taxon>Lactobacillales</taxon>
        <taxon>Enterococcaceae</taxon>
        <taxon>Enterococcus</taxon>
    </lineage>
</organism>
<accession>A0ABS4CNK0</accession>
<reference evidence="2 3" key="1">
    <citation type="submission" date="2020-12" db="EMBL/GenBank/DDBJ databases">
        <title>Vagococcus allomyrinae sp. nov. and Enterococcus lavae sp. nov., isolated from the larvae of Allomyrina dichotoma.</title>
        <authorList>
            <person name="Lee S.D."/>
        </authorList>
    </citation>
    <scope>NUCLEOTIDE SEQUENCE [LARGE SCALE GENOMIC DNA]</scope>
    <source>
        <strain evidence="2 3">BWM-S5</strain>
    </source>
</reference>
<dbReference type="RefSeq" id="WP_209558625.1">
    <property type="nucleotide sequence ID" value="NZ_JAEDXU010000010.1"/>
</dbReference>
<evidence type="ECO:0000256" key="1">
    <source>
        <dbReference type="SAM" id="Phobius"/>
    </source>
</evidence>
<feature type="transmembrane region" description="Helical" evidence="1">
    <location>
        <begin position="12"/>
        <end position="29"/>
    </location>
</feature>
<keyword evidence="1" id="KW-0812">Transmembrane</keyword>
<keyword evidence="3" id="KW-1185">Reference proteome</keyword>
<feature type="transmembrane region" description="Helical" evidence="1">
    <location>
        <begin position="68"/>
        <end position="91"/>
    </location>
</feature>
<sequence length="137" mass="15786">MIKQLRHSFFQVFTVTFVWVTLLLTIFFGKQTITIYYLWNLIGISASCGVMFGVVYSGLWNYLTLKPIWNVLISSVLNISFGLISVCLFSIDMFTFILPWLPGMLLLSVLLHSLAFYVYGKIDAKKQSRELNELINK</sequence>
<gene>
    <name evidence="2" type="ORF">I6N96_16270</name>
</gene>
<dbReference type="Proteomes" id="UP000673375">
    <property type="component" value="Unassembled WGS sequence"/>
</dbReference>
<keyword evidence="1" id="KW-0472">Membrane</keyword>
<feature type="transmembrane region" description="Helical" evidence="1">
    <location>
        <begin position="35"/>
        <end position="56"/>
    </location>
</feature>
<comment type="caution">
    <text evidence="2">The sequence shown here is derived from an EMBL/GenBank/DDBJ whole genome shotgun (WGS) entry which is preliminary data.</text>
</comment>
<evidence type="ECO:0000313" key="3">
    <source>
        <dbReference type="Proteomes" id="UP000673375"/>
    </source>
</evidence>
<protein>
    <recommendedName>
        <fullName evidence="4">DUF3021 domain-containing protein</fullName>
    </recommendedName>
</protein>
<name>A0ABS4CNK0_9ENTE</name>